<dbReference type="Gene3D" id="1.10.510.10">
    <property type="entry name" value="Transferase(Phosphotransferase) domain 1"/>
    <property type="match status" value="1"/>
</dbReference>
<feature type="cross-link" description="Glycyl lysine isopeptide (Lys-Gly) (interchain with G-Cter in SUMO2)" evidence="8">
    <location>
        <position position="33"/>
    </location>
</feature>
<keyword evidence="11" id="KW-1185">Reference proteome</keyword>
<dbReference type="PROSITE" id="PS00108">
    <property type="entry name" value="PROTEIN_KINASE_ST"/>
    <property type="match status" value="1"/>
</dbReference>
<dbReference type="AlphaFoldDB" id="D8RPG6"/>
<feature type="non-terminal residue" evidence="10">
    <location>
        <position position="1"/>
    </location>
</feature>
<feature type="binding site" evidence="7">
    <location>
        <position position="52"/>
    </location>
    <ligand>
        <name>ATP</name>
        <dbReference type="ChEBI" id="CHEBI:30616"/>
    </ligand>
</feature>
<dbReference type="GO" id="GO:0004674">
    <property type="term" value="F:protein serine/threonine kinase activity"/>
    <property type="evidence" value="ECO:0007669"/>
    <property type="project" value="UniProtKB-KW"/>
</dbReference>
<feature type="domain" description="Protein kinase" evidence="9">
    <location>
        <begin position="1"/>
        <end position="171"/>
    </location>
</feature>
<evidence type="ECO:0000256" key="5">
    <source>
        <dbReference type="ARBA" id="ARBA00022840"/>
    </source>
</evidence>
<evidence type="ECO:0000256" key="8">
    <source>
        <dbReference type="PIRSR" id="PIRSR630616-3"/>
    </source>
</evidence>
<feature type="non-terminal residue" evidence="10">
    <location>
        <position position="175"/>
    </location>
</feature>
<dbReference type="KEGG" id="smo:SELMODRAFT_4899"/>
<dbReference type="EMBL" id="GL377585">
    <property type="protein sequence ID" value="EFJ26255.1"/>
    <property type="molecule type" value="Genomic_DNA"/>
</dbReference>
<keyword evidence="5 7" id="KW-0067">ATP-binding</keyword>
<evidence type="ECO:0000256" key="3">
    <source>
        <dbReference type="ARBA" id="ARBA00022741"/>
    </source>
</evidence>
<dbReference type="SMART" id="SM00220">
    <property type="entry name" value="S_TKc"/>
    <property type="match status" value="1"/>
</dbReference>
<dbReference type="Gramene" id="EFJ26255">
    <property type="protein sequence ID" value="EFJ26255"/>
    <property type="gene ID" value="SELMODRAFT_4899"/>
</dbReference>
<protein>
    <recommendedName>
        <fullName evidence="9">Protein kinase domain-containing protein</fullName>
    </recommendedName>
</protein>
<feature type="active site" description="Proton acceptor" evidence="6">
    <location>
        <position position="31"/>
    </location>
</feature>
<dbReference type="Pfam" id="PF00069">
    <property type="entry name" value="Pkinase"/>
    <property type="match status" value="1"/>
</dbReference>
<evidence type="ECO:0000256" key="1">
    <source>
        <dbReference type="ARBA" id="ARBA00022527"/>
    </source>
</evidence>
<dbReference type="OrthoDB" id="377346at2759"/>
<keyword evidence="3 7" id="KW-0547">Nucleotide-binding</keyword>
<evidence type="ECO:0000256" key="7">
    <source>
        <dbReference type="PIRSR" id="PIRSR630616-2"/>
    </source>
</evidence>
<keyword evidence="4" id="KW-0418">Kinase</keyword>
<evidence type="ECO:0000259" key="9">
    <source>
        <dbReference type="PROSITE" id="PS50011"/>
    </source>
</evidence>
<dbReference type="InterPro" id="IPR000719">
    <property type="entry name" value="Prot_kinase_dom"/>
</dbReference>
<sequence length="175" mass="19474">GKMEEQEAAFVVKSLAEALERVHSLGVVHRDVKLDNVLLTRLLPPYEVKLADFGLATDVAEDMHENCGTNGYISPDVLRAGKDGWPFYYTKAVDLWGLGLIAYELVTGWGVFSNVFDVECFLKSAGDAEVERALKWGGGVSKEARELILGMLKVNPEQRLTVEEVIRHPWVVENT</sequence>
<dbReference type="InterPro" id="IPR011009">
    <property type="entry name" value="Kinase-like_dom_sf"/>
</dbReference>
<evidence type="ECO:0000256" key="2">
    <source>
        <dbReference type="ARBA" id="ARBA00022679"/>
    </source>
</evidence>
<dbReference type="InterPro" id="IPR008271">
    <property type="entry name" value="Ser/Thr_kinase_AS"/>
</dbReference>
<accession>D8RPG6</accession>
<dbReference type="InterPro" id="IPR030616">
    <property type="entry name" value="Aur-like"/>
</dbReference>
<dbReference type="PANTHER" id="PTHR24350">
    <property type="entry name" value="SERINE/THREONINE-PROTEIN KINASE IAL-RELATED"/>
    <property type="match status" value="1"/>
</dbReference>
<organism evidence="11">
    <name type="scientific">Selaginella moellendorffii</name>
    <name type="common">Spikemoss</name>
    <dbReference type="NCBI Taxonomy" id="88036"/>
    <lineage>
        <taxon>Eukaryota</taxon>
        <taxon>Viridiplantae</taxon>
        <taxon>Streptophyta</taxon>
        <taxon>Embryophyta</taxon>
        <taxon>Tracheophyta</taxon>
        <taxon>Lycopodiopsida</taxon>
        <taxon>Selaginellales</taxon>
        <taxon>Selaginellaceae</taxon>
        <taxon>Selaginella</taxon>
    </lineage>
</organism>
<evidence type="ECO:0000256" key="4">
    <source>
        <dbReference type="ARBA" id="ARBA00022777"/>
    </source>
</evidence>
<keyword evidence="2" id="KW-0808">Transferase</keyword>
<dbReference type="GO" id="GO:0005524">
    <property type="term" value="F:ATP binding"/>
    <property type="evidence" value="ECO:0007669"/>
    <property type="project" value="UniProtKB-KW"/>
</dbReference>
<dbReference type="InParanoid" id="D8RPG6"/>
<dbReference type="Proteomes" id="UP000001514">
    <property type="component" value="Unassembled WGS sequence"/>
</dbReference>
<evidence type="ECO:0000313" key="11">
    <source>
        <dbReference type="Proteomes" id="UP000001514"/>
    </source>
</evidence>
<evidence type="ECO:0000256" key="6">
    <source>
        <dbReference type="PIRSR" id="PIRSR630616-1"/>
    </source>
</evidence>
<proteinExistence type="predicted"/>
<dbReference type="PROSITE" id="PS50011">
    <property type="entry name" value="PROTEIN_KINASE_DOM"/>
    <property type="match status" value="1"/>
</dbReference>
<name>D8RPG6_SELML</name>
<dbReference type="HOGENOM" id="CLU_000288_63_0_1"/>
<reference evidence="10 11" key="1">
    <citation type="journal article" date="2011" name="Science">
        <title>The Selaginella genome identifies genetic changes associated with the evolution of vascular plants.</title>
        <authorList>
            <person name="Banks J.A."/>
            <person name="Nishiyama T."/>
            <person name="Hasebe M."/>
            <person name="Bowman J.L."/>
            <person name="Gribskov M."/>
            <person name="dePamphilis C."/>
            <person name="Albert V.A."/>
            <person name="Aono N."/>
            <person name="Aoyama T."/>
            <person name="Ambrose B.A."/>
            <person name="Ashton N.W."/>
            <person name="Axtell M.J."/>
            <person name="Barker E."/>
            <person name="Barker M.S."/>
            <person name="Bennetzen J.L."/>
            <person name="Bonawitz N.D."/>
            <person name="Chapple C."/>
            <person name="Cheng C."/>
            <person name="Correa L.G."/>
            <person name="Dacre M."/>
            <person name="DeBarry J."/>
            <person name="Dreyer I."/>
            <person name="Elias M."/>
            <person name="Engstrom E.M."/>
            <person name="Estelle M."/>
            <person name="Feng L."/>
            <person name="Finet C."/>
            <person name="Floyd S.K."/>
            <person name="Frommer W.B."/>
            <person name="Fujita T."/>
            <person name="Gramzow L."/>
            <person name="Gutensohn M."/>
            <person name="Harholt J."/>
            <person name="Hattori M."/>
            <person name="Heyl A."/>
            <person name="Hirai T."/>
            <person name="Hiwatashi Y."/>
            <person name="Ishikawa M."/>
            <person name="Iwata M."/>
            <person name="Karol K.G."/>
            <person name="Koehler B."/>
            <person name="Kolukisaoglu U."/>
            <person name="Kubo M."/>
            <person name="Kurata T."/>
            <person name="Lalonde S."/>
            <person name="Li K."/>
            <person name="Li Y."/>
            <person name="Litt A."/>
            <person name="Lyons E."/>
            <person name="Manning G."/>
            <person name="Maruyama T."/>
            <person name="Michael T.P."/>
            <person name="Mikami K."/>
            <person name="Miyazaki S."/>
            <person name="Morinaga S."/>
            <person name="Murata T."/>
            <person name="Mueller-Roeber B."/>
            <person name="Nelson D.R."/>
            <person name="Obara M."/>
            <person name="Oguri Y."/>
            <person name="Olmstead R.G."/>
            <person name="Onodera N."/>
            <person name="Petersen B.L."/>
            <person name="Pils B."/>
            <person name="Prigge M."/>
            <person name="Rensing S.A."/>
            <person name="Riano-Pachon D.M."/>
            <person name="Roberts A.W."/>
            <person name="Sato Y."/>
            <person name="Scheller H.V."/>
            <person name="Schulz B."/>
            <person name="Schulz C."/>
            <person name="Shakirov E.V."/>
            <person name="Shibagaki N."/>
            <person name="Shinohara N."/>
            <person name="Shippen D.E."/>
            <person name="Soerensen I."/>
            <person name="Sotooka R."/>
            <person name="Sugimoto N."/>
            <person name="Sugita M."/>
            <person name="Sumikawa N."/>
            <person name="Tanurdzic M."/>
            <person name="Theissen G."/>
            <person name="Ulvskov P."/>
            <person name="Wakazuki S."/>
            <person name="Weng J.K."/>
            <person name="Willats W.W."/>
            <person name="Wipf D."/>
            <person name="Wolf P.G."/>
            <person name="Yang L."/>
            <person name="Zimmer A.D."/>
            <person name="Zhu Q."/>
            <person name="Mitros T."/>
            <person name="Hellsten U."/>
            <person name="Loque D."/>
            <person name="Otillar R."/>
            <person name="Salamov A."/>
            <person name="Schmutz J."/>
            <person name="Shapiro H."/>
            <person name="Lindquist E."/>
            <person name="Lucas S."/>
            <person name="Rokhsar D."/>
            <person name="Grigoriev I.V."/>
        </authorList>
    </citation>
    <scope>NUCLEOTIDE SEQUENCE [LARGE SCALE GENOMIC DNA]</scope>
</reference>
<evidence type="ECO:0000313" key="10">
    <source>
        <dbReference type="EMBL" id="EFJ26255.1"/>
    </source>
</evidence>
<keyword evidence="1" id="KW-0723">Serine/threonine-protein kinase</keyword>
<dbReference type="STRING" id="88036.D8RPG6"/>
<dbReference type="SUPFAM" id="SSF56112">
    <property type="entry name" value="Protein kinase-like (PK-like)"/>
    <property type="match status" value="1"/>
</dbReference>
<dbReference type="eggNOG" id="KOG0033">
    <property type="taxonomic scope" value="Eukaryota"/>
</dbReference>
<gene>
    <name evidence="10" type="ORF">SELMODRAFT_4899</name>
</gene>